<evidence type="ECO:0000313" key="15">
    <source>
        <dbReference type="Proteomes" id="UP000268291"/>
    </source>
</evidence>
<keyword evidence="11" id="KW-0594">Phospholipid biosynthesis</keyword>
<comment type="cofactor">
    <cofactor evidence="1">
        <name>Mg(2+)</name>
        <dbReference type="ChEBI" id="CHEBI:18420"/>
    </cofactor>
</comment>
<evidence type="ECO:0000256" key="12">
    <source>
        <dbReference type="ARBA" id="ARBA00023264"/>
    </source>
</evidence>
<keyword evidence="10" id="KW-0443">Lipid metabolism</keyword>
<dbReference type="InterPro" id="IPR016064">
    <property type="entry name" value="NAD/diacylglycerol_kinase_sf"/>
</dbReference>
<dbReference type="InterPro" id="IPR045540">
    <property type="entry name" value="YegS/DAGK_C"/>
</dbReference>
<feature type="domain" description="DAGKc" evidence="13">
    <location>
        <begin position="3"/>
        <end position="137"/>
    </location>
</feature>
<dbReference type="InterPro" id="IPR050187">
    <property type="entry name" value="Lipid_Phosphate_FormReg"/>
</dbReference>
<evidence type="ECO:0000256" key="1">
    <source>
        <dbReference type="ARBA" id="ARBA00001946"/>
    </source>
</evidence>
<evidence type="ECO:0000256" key="3">
    <source>
        <dbReference type="ARBA" id="ARBA00022516"/>
    </source>
</evidence>
<dbReference type="PROSITE" id="PS50146">
    <property type="entry name" value="DAGK"/>
    <property type="match status" value="1"/>
</dbReference>
<evidence type="ECO:0000256" key="2">
    <source>
        <dbReference type="ARBA" id="ARBA00005983"/>
    </source>
</evidence>
<dbReference type="InterPro" id="IPR005218">
    <property type="entry name" value="Diacylglycerol/lipid_kinase"/>
</dbReference>
<keyword evidence="6" id="KW-0547">Nucleotide-binding</keyword>
<dbReference type="PANTHER" id="PTHR12358:SF106">
    <property type="entry name" value="LIPID KINASE YEGS"/>
    <property type="match status" value="1"/>
</dbReference>
<evidence type="ECO:0000256" key="7">
    <source>
        <dbReference type="ARBA" id="ARBA00022777"/>
    </source>
</evidence>
<dbReference type="InterPro" id="IPR001206">
    <property type="entry name" value="Diacylglycerol_kinase_cat_dom"/>
</dbReference>
<dbReference type="RefSeq" id="WP_106564636.1">
    <property type="nucleotide sequence ID" value="NZ_PYAU01000001.1"/>
</dbReference>
<keyword evidence="4" id="KW-0808">Transferase</keyword>
<protein>
    <submittedName>
        <fullName evidence="14">YegS/Rv2252/BmrU family lipid kinase</fullName>
    </submittedName>
</protein>
<keyword evidence="3" id="KW-0444">Lipid biosynthesis</keyword>
<dbReference type="PANTHER" id="PTHR12358">
    <property type="entry name" value="SPHINGOSINE KINASE"/>
    <property type="match status" value="1"/>
</dbReference>
<dbReference type="Proteomes" id="UP000268291">
    <property type="component" value="Unassembled WGS sequence"/>
</dbReference>
<evidence type="ECO:0000256" key="6">
    <source>
        <dbReference type="ARBA" id="ARBA00022741"/>
    </source>
</evidence>
<comment type="similarity">
    <text evidence="2">Belongs to the diacylglycerol/lipid kinase family.</text>
</comment>
<dbReference type="Pfam" id="PF19279">
    <property type="entry name" value="YegS_C"/>
    <property type="match status" value="1"/>
</dbReference>
<keyword evidence="8" id="KW-0067">ATP-binding</keyword>
<dbReference type="Gene3D" id="3.40.50.10330">
    <property type="entry name" value="Probable inorganic polyphosphate/atp-NAD kinase, domain 1"/>
    <property type="match status" value="1"/>
</dbReference>
<keyword evidence="9" id="KW-0460">Magnesium</keyword>
<keyword evidence="15" id="KW-1185">Reference proteome</keyword>
<proteinExistence type="inferred from homology"/>
<dbReference type="SUPFAM" id="SSF111331">
    <property type="entry name" value="NAD kinase/diacylglycerol kinase-like"/>
    <property type="match status" value="1"/>
</dbReference>
<gene>
    <name evidence="14" type="ORF">ELQ93_01935</name>
</gene>
<evidence type="ECO:0000256" key="8">
    <source>
        <dbReference type="ARBA" id="ARBA00022840"/>
    </source>
</evidence>
<evidence type="ECO:0000313" key="14">
    <source>
        <dbReference type="EMBL" id="RUQ85809.1"/>
    </source>
</evidence>
<name>A0ABY0C8E4_9MICO</name>
<organism evidence="14 15">
    <name type="scientific">Labedella gwakjiensis</name>
    <dbReference type="NCBI Taxonomy" id="390269"/>
    <lineage>
        <taxon>Bacteria</taxon>
        <taxon>Bacillati</taxon>
        <taxon>Actinomycetota</taxon>
        <taxon>Actinomycetes</taxon>
        <taxon>Micrococcales</taxon>
        <taxon>Microbacteriaceae</taxon>
        <taxon>Labedella</taxon>
    </lineage>
</organism>
<dbReference type="GO" id="GO:0016301">
    <property type="term" value="F:kinase activity"/>
    <property type="evidence" value="ECO:0007669"/>
    <property type="project" value="UniProtKB-KW"/>
</dbReference>
<evidence type="ECO:0000259" key="13">
    <source>
        <dbReference type="PROSITE" id="PS50146"/>
    </source>
</evidence>
<dbReference type="EMBL" id="RZGY01000001">
    <property type="protein sequence ID" value="RUQ85809.1"/>
    <property type="molecule type" value="Genomic_DNA"/>
</dbReference>
<evidence type="ECO:0000256" key="10">
    <source>
        <dbReference type="ARBA" id="ARBA00023098"/>
    </source>
</evidence>
<sequence length="305" mass="31635">MSTSSRTIAVAVNPAAAGGASRRVGSAVVDTLRSAGVDVRVIAAVDEGELRSRLGDAVASAVDAVVVVGGDGVVNLAVDVLAGTGTPLGIVPAGTGNDAARELGVPIDDPAAACRRVVDALAGGGRLIDVGVIESLGGGAGERRRFLCAVSAGFDALVNERANALRFPRGPQRYTVALLLELLRLRARRYRVTVDGRAYELDSVLLAVANLGSIGGGMRIVPFASAEDGRLDALVVAPVSRLRFLRLFPRVFAGRHTELDVVSFLSGSVITIDAEETIVAYADGERIGPLPVRISLEERALRVLI</sequence>
<dbReference type="Pfam" id="PF00781">
    <property type="entry name" value="DAGK_cat"/>
    <property type="match status" value="1"/>
</dbReference>
<accession>A0ABY0C8E4</accession>
<evidence type="ECO:0000256" key="11">
    <source>
        <dbReference type="ARBA" id="ARBA00023209"/>
    </source>
</evidence>
<evidence type="ECO:0000256" key="9">
    <source>
        <dbReference type="ARBA" id="ARBA00022842"/>
    </source>
</evidence>
<evidence type="ECO:0000256" key="4">
    <source>
        <dbReference type="ARBA" id="ARBA00022679"/>
    </source>
</evidence>
<dbReference type="Gene3D" id="2.60.200.40">
    <property type="match status" value="1"/>
</dbReference>
<keyword evidence="5" id="KW-0479">Metal-binding</keyword>
<keyword evidence="7 14" id="KW-0418">Kinase</keyword>
<keyword evidence="12" id="KW-1208">Phospholipid metabolism</keyword>
<reference evidence="14 15" key="1">
    <citation type="submission" date="2018-12" db="EMBL/GenBank/DDBJ databases">
        <authorList>
            <person name="hu s."/>
            <person name="Xu Y."/>
            <person name="Xu B."/>
            <person name="Li F."/>
        </authorList>
    </citation>
    <scope>NUCLEOTIDE SEQUENCE [LARGE SCALE GENOMIC DNA]</scope>
    <source>
        <strain evidence="14 15">KSW2-17</strain>
    </source>
</reference>
<dbReference type="NCBIfam" id="TIGR00147">
    <property type="entry name" value="YegS/Rv2252/BmrU family lipid kinase"/>
    <property type="match status" value="1"/>
</dbReference>
<evidence type="ECO:0000256" key="5">
    <source>
        <dbReference type="ARBA" id="ARBA00022723"/>
    </source>
</evidence>
<comment type="caution">
    <text evidence="14">The sequence shown here is derived from an EMBL/GenBank/DDBJ whole genome shotgun (WGS) entry which is preliminary data.</text>
</comment>
<dbReference type="InterPro" id="IPR017438">
    <property type="entry name" value="ATP-NAD_kinase_N"/>
</dbReference>